<organism evidence="1 2">
    <name type="scientific">Streptomyces dysideae</name>
    <dbReference type="NCBI Taxonomy" id="909626"/>
    <lineage>
        <taxon>Bacteria</taxon>
        <taxon>Bacillati</taxon>
        <taxon>Actinomycetota</taxon>
        <taxon>Actinomycetes</taxon>
        <taxon>Kitasatosporales</taxon>
        <taxon>Streptomycetaceae</taxon>
        <taxon>Streptomyces</taxon>
    </lineage>
</organism>
<dbReference type="RefSeq" id="WP_067017177.1">
    <property type="nucleotide sequence ID" value="NZ_KQ949076.1"/>
</dbReference>
<protein>
    <submittedName>
        <fullName evidence="1">Uncharacterized protein</fullName>
    </submittedName>
</protein>
<dbReference type="OrthoDB" id="4001768at2"/>
<evidence type="ECO:0000313" key="1">
    <source>
        <dbReference type="EMBL" id="KUO22173.1"/>
    </source>
</evidence>
<proteinExistence type="predicted"/>
<reference evidence="1 2" key="1">
    <citation type="submission" date="2015-10" db="EMBL/GenBank/DDBJ databases">
        <title>Draft genome sequence of Streptomyces sp. RV15, isolated from a marine sponge.</title>
        <authorList>
            <person name="Ruckert C."/>
            <person name="Abdelmohsen U.R."/>
            <person name="Winkler A."/>
            <person name="Hentschel U."/>
            <person name="Kalinowski J."/>
            <person name="Kampfer P."/>
            <person name="Glaeser S."/>
        </authorList>
    </citation>
    <scope>NUCLEOTIDE SEQUENCE [LARGE SCALE GENOMIC DNA]</scope>
    <source>
        <strain evidence="1 2">RV15</strain>
    </source>
</reference>
<dbReference type="Proteomes" id="UP000053260">
    <property type="component" value="Unassembled WGS sequence"/>
</dbReference>
<comment type="caution">
    <text evidence="1">The sequence shown here is derived from an EMBL/GenBank/DDBJ whole genome shotgun (WGS) entry which is preliminary data.</text>
</comment>
<sequence>MSVVSHLYHGELSDWCEARLPGSAEAARQMTAQVRDRFVTRPEGAVDRHHWSQAGRAFTLRLAALIQPAPPYAALLGLAGAGLVSRSWADAQAARYPTHAGLPEDRRERALDMRPTPSGWIDLKTARDAGATVGMVFTSKEGGHRGFSRPGLPDEPVLGELFNRMRDYFAAHAPLGRLGGPGSERGLARLCWILAAFQYAYRNNSIEHPLFRVFREDVPSVEELHGSAHDEVIADPLALTQRLIASGALEQMRRLAGDPPIGTPWGITCPVIFDHWDDHTFVLDGPDGATLLEIASVVTADVATSRARRRIWKLLAGAWLDTADTFRIRTVAVYFARHGVLVVWPVASLTELLLEGRDHQEARNEFVGLATCLRDKDRARRSAWRAGRDL</sequence>
<gene>
    <name evidence="1" type="ORF">AQJ91_06290</name>
</gene>
<dbReference type="AlphaFoldDB" id="A0A101V473"/>
<name>A0A101V473_9ACTN</name>
<keyword evidence="2" id="KW-1185">Reference proteome</keyword>
<dbReference type="EMBL" id="LMXB01000019">
    <property type="protein sequence ID" value="KUO22173.1"/>
    <property type="molecule type" value="Genomic_DNA"/>
</dbReference>
<accession>A0A101V473</accession>
<evidence type="ECO:0000313" key="2">
    <source>
        <dbReference type="Proteomes" id="UP000053260"/>
    </source>
</evidence>